<dbReference type="SUPFAM" id="SSF57667">
    <property type="entry name" value="beta-beta-alpha zinc fingers"/>
    <property type="match status" value="1"/>
</dbReference>
<dbReference type="PANTHER" id="PTHR24379">
    <property type="entry name" value="KRAB AND ZINC FINGER DOMAIN-CONTAINING"/>
    <property type="match status" value="1"/>
</dbReference>
<evidence type="ECO:0000313" key="8">
    <source>
        <dbReference type="EMBL" id="KIW41456.1"/>
    </source>
</evidence>
<dbReference type="GeneID" id="27359087"/>
<feature type="domain" description="C2H2-type" evidence="7">
    <location>
        <begin position="186"/>
        <end position="208"/>
    </location>
</feature>
<dbReference type="VEuPathDB" id="FungiDB:PV06_07013"/>
<dbReference type="SMART" id="SM00355">
    <property type="entry name" value="ZnF_C2H2"/>
    <property type="match status" value="3"/>
</dbReference>
<dbReference type="InterPro" id="IPR013087">
    <property type="entry name" value="Znf_C2H2_type"/>
</dbReference>
<dbReference type="HOGENOM" id="CLU_089691_0_0_1"/>
<evidence type="ECO:0000256" key="5">
    <source>
        <dbReference type="PROSITE-ProRule" id="PRU00042"/>
    </source>
</evidence>
<dbReference type="AlphaFoldDB" id="A0A0D2ANC8"/>
<reference evidence="8 9" key="1">
    <citation type="submission" date="2015-01" db="EMBL/GenBank/DDBJ databases">
        <title>The Genome Sequence of Exophiala oligosperma CBS72588.</title>
        <authorList>
            <consortium name="The Broad Institute Genomics Platform"/>
            <person name="Cuomo C."/>
            <person name="de Hoog S."/>
            <person name="Gorbushina A."/>
            <person name="Stielow B."/>
            <person name="Teixiera M."/>
            <person name="Abouelleil A."/>
            <person name="Chapman S.B."/>
            <person name="Priest M."/>
            <person name="Young S.K."/>
            <person name="Wortman J."/>
            <person name="Nusbaum C."/>
            <person name="Birren B."/>
        </authorList>
    </citation>
    <scope>NUCLEOTIDE SEQUENCE [LARGE SCALE GENOMIC DNA]</scope>
    <source>
        <strain evidence="8 9">CBS 72588</strain>
    </source>
</reference>
<keyword evidence="3 5" id="KW-0863">Zinc-finger</keyword>
<accession>A0A0D2ANC8</accession>
<dbReference type="GO" id="GO:0008270">
    <property type="term" value="F:zinc ion binding"/>
    <property type="evidence" value="ECO:0007669"/>
    <property type="project" value="UniProtKB-KW"/>
</dbReference>
<protein>
    <recommendedName>
        <fullName evidence="7">C2H2-type domain-containing protein</fullName>
    </recommendedName>
</protein>
<dbReference type="EMBL" id="KN847337">
    <property type="protein sequence ID" value="KIW41456.1"/>
    <property type="molecule type" value="Genomic_DNA"/>
</dbReference>
<evidence type="ECO:0000256" key="6">
    <source>
        <dbReference type="SAM" id="MobiDB-lite"/>
    </source>
</evidence>
<dbReference type="RefSeq" id="XP_016261672.1">
    <property type="nucleotide sequence ID" value="XM_016408192.1"/>
</dbReference>
<dbReference type="Pfam" id="PF00096">
    <property type="entry name" value="zf-C2H2"/>
    <property type="match status" value="2"/>
</dbReference>
<keyword evidence="4" id="KW-0862">Zinc</keyword>
<sequence length="295" mass="33918">MEECSSQRTILRRIIWFAIEHGFAHFGPWTCLQPEHHYSDSVGRNAHTSSTSSRPVIVGRPLSEPCILKTLHRRTSSISHAQPFAFWQTATTMHTIRPMPLPTTTPDNVLNTSTTMTNSDLDYDILNNMNYLDDVNFDDFVLYPTNDIDLDDSVVSRFFPEFDFNPQSSFSPTPCSPKSHTSVQKYRCTDCSESFRRRCDLNRHRLKHDTPFRCSQDGCGVAFSEKRRCKQHEKREHGLLTEDDMKKCHVCGYTSIRPDSVKRHMRLRHGIQVSFRTKTSPTTSNSTVSPSNSEH</sequence>
<feature type="domain" description="C2H2-type" evidence="7">
    <location>
        <begin position="212"/>
        <end position="237"/>
    </location>
</feature>
<feature type="region of interest" description="Disordered" evidence="6">
    <location>
        <begin position="272"/>
        <end position="295"/>
    </location>
</feature>
<dbReference type="PROSITE" id="PS50157">
    <property type="entry name" value="ZINC_FINGER_C2H2_2"/>
    <property type="match status" value="2"/>
</dbReference>
<dbReference type="InterPro" id="IPR036236">
    <property type="entry name" value="Znf_C2H2_sf"/>
</dbReference>
<evidence type="ECO:0000256" key="2">
    <source>
        <dbReference type="ARBA" id="ARBA00022737"/>
    </source>
</evidence>
<evidence type="ECO:0000256" key="4">
    <source>
        <dbReference type="ARBA" id="ARBA00022833"/>
    </source>
</evidence>
<dbReference type="PANTHER" id="PTHR24379:SF121">
    <property type="entry name" value="C2H2-TYPE DOMAIN-CONTAINING PROTEIN"/>
    <property type="match status" value="1"/>
</dbReference>
<evidence type="ECO:0000256" key="3">
    <source>
        <dbReference type="ARBA" id="ARBA00022771"/>
    </source>
</evidence>
<organism evidence="8 9">
    <name type="scientific">Exophiala oligosperma</name>
    <dbReference type="NCBI Taxonomy" id="215243"/>
    <lineage>
        <taxon>Eukaryota</taxon>
        <taxon>Fungi</taxon>
        <taxon>Dikarya</taxon>
        <taxon>Ascomycota</taxon>
        <taxon>Pezizomycotina</taxon>
        <taxon>Eurotiomycetes</taxon>
        <taxon>Chaetothyriomycetidae</taxon>
        <taxon>Chaetothyriales</taxon>
        <taxon>Herpotrichiellaceae</taxon>
        <taxon>Exophiala</taxon>
    </lineage>
</organism>
<dbReference type="Proteomes" id="UP000053342">
    <property type="component" value="Unassembled WGS sequence"/>
</dbReference>
<name>A0A0D2ANC8_9EURO</name>
<keyword evidence="1" id="KW-0479">Metal-binding</keyword>
<gene>
    <name evidence="8" type="ORF">PV06_07013</name>
</gene>
<evidence type="ECO:0000256" key="1">
    <source>
        <dbReference type="ARBA" id="ARBA00022723"/>
    </source>
</evidence>
<feature type="compositionally biased region" description="Low complexity" evidence="6">
    <location>
        <begin position="279"/>
        <end position="295"/>
    </location>
</feature>
<evidence type="ECO:0000259" key="7">
    <source>
        <dbReference type="PROSITE" id="PS50157"/>
    </source>
</evidence>
<dbReference type="STRING" id="215243.A0A0D2ANC8"/>
<keyword evidence="2" id="KW-0677">Repeat</keyword>
<dbReference type="OrthoDB" id="8922241at2759"/>
<dbReference type="PROSITE" id="PS00028">
    <property type="entry name" value="ZINC_FINGER_C2H2_1"/>
    <property type="match status" value="2"/>
</dbReference>
<proteinExistence type="predicted"/>
<evidence type="ECO:0000313" key="9">
    <source>
        <dbReference type="Proteomes" id="UP000053342"/>
    </source>
</evidence>
<dbReference type="Gene3D" id="3.30.160.60">
    <property type="entry name" value="Classic Zinc Finger"/>
    <property type="match status" value="2"/>
</dbReference>
<keyword evidence="9" id="KW-1185">Reference proteome</keyword>